<sequence length="468" mass="51731">MDLKYDHTLLLVDDEPSILKALKRLFRREGYRILTAEGGQQALDLLQREREAVSLIISDQRMPAMNGAVFLERSMDICPRAIRFLLTGYSDMDAVVDAVNQGNIHKYLSKPWNDAEILLLAREALYQVELKLENRRLTQLTGRQNRKLADLNRRLEETVNERTWALKYQNKMLQNMNIGLEKSLMGTIRLLVSLVASSNPGLGSYMKATAHVARGIAVEAGLDEDAQNRVEMAGLVHDIGLLGMPETLLEKDERSMSAEEFDAYRQHPEIAALSLSSVEGLKAISEIVGAHHENLDGSGFPNGIMGGDLPTGARILAVAADYCAVLHLWPKGVKRLLYAARRYLSHDAVSAVEIADGPEMRREVAERMIIAGAGKRYDGTIVRHFLASIGSDPGKNNIYQLAFNLLKEGMVLMEDLRLQDGRLLLTRGTTLGDGAVQSIQSIGHRGMIDGAIAVTMPSPGNAEKEDRP</sequence>
<dbReference type="Gene3D" id="3.40.50.2300">
    <property type="match status" value="1"/>
</dbReference>
<dbReference type="EMBL" id="AP021874">
    <property type="protein sequence ID" value="BBO67112.1"/>
    <property type="molecule type" value="Genomic_DNA"/>
</dbReference>
<dbReference type="InterPro" id="IPR052020">
    <property type="entry name" value="Cyclic_di-GMP/3'3'-cGAMP_PDE"/>
</dbReference>
<name>A0A5K7YCF6_9BACT</name>
<dbReference type="CDD" id="cd17569">
    <property type="entry name" value="REC_HupR-like"/>
    <property type="match status" value="1"/>
</dbReference>
<dbReference type="Proteomes" id="UP000427906">
    <property type="component" value="Chromosome"/>
</dbReference>
<dbReference type="RefSeq" id="WP_155315403.1">
    <property type="nucleotide sequence ID" value="NZ_AP021874.1"/>
</dbReference>
<dbReference type="Gene3D" id="1.10.3210.10">
    <property type="entry name" value="Hypothetical protein af1432"/>
    <property type="match status" value="1"/>
</dbReference>
<dbReference type="InterPro" id="IPR037522">
    <property type="entry name" value="HD_GYP_dom"/>
</dbReference>
<gene>
    <name evidence="4" type="ORF">DSCA_10420</name>
</gene>
<organism evidence="4 5">
    <name type="scientific">Desulfosarcina alkanivorans</name>
    <dbReference type="NCBI Taxonomy" id="571177"/>
    <lineage>
        <taxon>Bacteria</taxon>
        <taxon>Pseudomonadati</taxon>
        <taxon>Thermodesulfobacteriota</taxon>
        <taxon>Desulfobacteria</taxon>
        <taxon>Desulfobacterales</taxon>
        <taxon>Desulfosarcinaceae</taxon>
        <taxon>Desulfosarcina</taxon>
    </lineage>
</organism>
<dbReference type="SUPFAM" id="SSF109604">
    <property type="entry name" value="HD-domain/PDEase-like"/>
    <property type="match status" value="1"/>
</dbReference>
<evidence type="ECO:0000256" key="1">
    <source>
        <dbReference type="PROSITE-ProRule" id="PRU00169"/>
    </source>
</evidence>
<feature type="modified residue" description="4-aspartylphosphate" evidence="1">
    <location>
        <position position="59"/>
    </location>
</feature>
<dbReference type="KEGG" id="dalk:DSCA_10420"/>
<keyword evidence="5" id="KW-1185">Reference proteome</keyword>
<feature type="domain" description="HD-GYP" evidence="3">
    <location>
        <begin position="180"/>
        <end position="376"/>
    </location>
</feature>
<proteinExistence type="predicted"/>
<dbReference type="InterPro" id="IPR001789">
    <property type="entry name" value="Sig_transdc_resp-reg_receiver"/>
</dbReference>
<dbReference type="GO" id="GO:0000160">
    <property type="term" value="P:phosphorelay signal transduction system"/>
    <property type="evidence" value="ECO:0007669"/>
    <property type="project" value="InterPro"/>
</dbReference>
<dbReference type="SUPFAM" id="SSF52172">
    <property type="entry name" value="CheY-like"/>
    <property type="match status" value="1"/>
</dbReference>
<reference evidence="4 5" key="1">
    <citation type="submission" date="2019-11" db="EMBL/GenBank/DDBJ databases">
        <title>Comparative genomics of hydrocarbon-degrading Desulfosarcina strains.</title>
        <authorList>
            <person name="Watanabe M."/>
            <person name="Kojima H."/>
            <person name="Fukui M."/>
        </authorList>
    </citation>
    <scope>NUCLEOTIDE SEQUENCE [LARGE SCALE GENOMIC DNA]</scope>
    <source>
        <strain evidence="4 5">PL12</strain>
    </source>
</reference>
<keyword evidence="1" id="KW-0597">Phosphoprotein</keyword>
<evidence type="ECO:0000313" key="4">
    <source>
        <dbReference type="EMBL" id="BBO67112.1"/>
    </source>
</evidence>
<dbReference type="Pfam" id="PF00072">
    <property type="entry name" value="Response_reg"/>
    <property type="match status" value="1"/>
</dbReference>
<dbReference type="PANTHER" id="PTHR45228:SF8">
    <property type="entry name" value="TWO-COMPONENT RESPONSE REGULATOR-RELATED"/>
    <property type="match status" value="1"/>
</dbReference>
<dbReference type="AlphaFoldDB" id="A0A5K7YCF6"/>
<dbReference type="PROSITE" id="PS51832">
    <property type="entry name" value="HD_GYP"/>
    <property type="match status" value="1"/>
</dbReference>
<feature type="domain" description="Response regulatory" evidence="2">
    <location>
        <begin position="8"/>
        <end position="125"/>
    </location>
</feature>
<dbReference type="PANTHER" id="PTHR45228">
    <property type="entry name" value="CYCLIC DI-GMP PHOSPHODIESTERASE TM_0186-RELATED"/>
    <property type="match status" value="1"/>
</dbReference>
<dbReference type="InterPro" id="IPR011006">
    <property type="entry name" value="CheY-like_superfamily"/>
</dbReference>
<evidence type="ECO:0000313" key="5">
    <source>
        <dbReference type="Proteomes" id="UP000427906"/>
    </source>
</evidence>
<dbReference type="InterPro" id="IPR003607">
    <property type="entry name" value="HD/PDEase_dom"/>
</dbReference>
<dbReference type="OrthoDB" id="9802066at2"/>
<accession>A0A5K7YCF6</accession>
<dbReference type="PROSITE" id="PS50110">
    <property type="entry name" value="RESPONSE_REGULATORY"/>
    <property type="match status" value="1"/>
</dbReference>
<evidence type="ECO:0000259" key="2">
    <source>
        <dbReference type="PROSITE" id="PS50110"/>
    </source>
</evidence>
<protein>
    <submittedName>
        <fullName evidence="4">Two-component system response regulator</fullName>
    </submittedName>
</protein>
<evidence type="ECO:0000259" key="3">
    <source>
        <dbReference type="PROSITE" id="PS51832"/>
    </source>
</evidence>
<dbReference type="SMART" id="SM00448">
    <property type="entry name" value="REC"/>
    <property type="match status" value="1"/>
</dbReference>
<dbReference type="CDD" id="cd00077">
    <property type="entry name" value="HDc"/>
    <property type="match status" value="1"/>
</dbReference>
<dbReference type="Pfam" id="PF13487">
    <property type="entry name" value="HD_5"/>
    <property type="match status" value="1"/>
</dbReference>